<name>A0A8J3V4Z7_9ACTN</name>
<reference evidence="1" key="1">
    <citation type="submission" date="2021-01" db="EMBL/GenBank/DDBJ databases">
        <title>Whole genome shotgun sequence of Planotetraspora thailandica NBRC 104271.</title>
        <authorList>
            <person name="Komaki H."/>
            <person name="Tamura T."/>
        </authorList>
    </citation>
    <scope>NUCLEOTIDE SEQUENCE</scope>
    <source>
        <strain evidence="1">NBRC 104271</strain>
    </source>
</reference>
<evidence type="ECO:0000313" key="1">
    <source>
        <dbReference type="EMBL" id="GII57493.1"/>
    </source>
</evidence>
<dbReference type="Proteomes" id="UP000605992">
    <property type="component" value="Unassembled WGS sequence"/>
</dbReference>
<organism evidence="1 2">
    <name type="scientific">Planotetraspora thailandica</name>
    <dbReference type="NCBI Taxonomy" id="487172"/>
    <lineage>
        <taxon>Bacteria</taxon>
        <taxon>Bacillati</taxon>
        <taxon>Actinomycetota</taxon>
        <taxon>Actinomycetes</taxon>
        <taxon>Streptosporangiales</taxon>
        <taxon>Streptosporangiaceae</taxon>
        <taxon>Planotetraspora</taxon>
    </lineage>
</organism>
<sequence length="102" mass="11122">MAIRVFADDVGIWEVHPNGTTGFPWPEITSVSVYASLFPPDDQRVVGMDVSHVSGEYMDIVEMIEGFRQAVLAVAARSGCDVPDLSAMQPSDGFVEIYRSAL</sequence>
<dbReference type="RefSeq" id="WP_203947620.1">
    <property type="nucleotide sequence ID" value="NZ_BOOR01000052.1"/>
</dbReference>
<dbReference type="AlphaFoldDB" id="A0A8J3V4Z7"/>
<gene>
    <name evidence="1" type="ORF">Pth03_58820</name>
</gene>
<proteinExistence type="predicted"/>
<dbReference type="EMBL" id="BOOR01000052">
    <property type="protein sequence ID" value="GII57493.1"/>
    <property type="molecule type" value="Genomic_DNA"/>
</dbReference>
<evidence type="ECO:0000313" key="2">
    <source>
        <dbReference type="Proteomes" id="UP000605992"/>
    </source>
</evidence>
<comment type="caution">
    <text evidence="1">The sequence shown here is derived from an EMBL/GenBank/DDBJ whole genome shotgun (WGS) entry which is preliminary data.</text>
</comment>
<accession>A0A8J3V4Z7</accession>
<keyword evidence="2" id="KW-1185">Reference proteome</keyword>
<protein>
    <submittedName>
        <fullName evidence="1">Uncharacterized protein</fullName>
    </submittedName>
</protein>